<feature type="region of interest" description="Disordered" evidence="1">
    <location>
        <begin position="228"/>
        <end position="256"/>
    </location>
</feature>
<feature type="compositionally biased region" description="Polar residues" evidence="1">
    <location>
        <begin position="916"/>
        <end position="927"/>
    </location>
</feature>
<feature type="region of interest" description="Disordered" evidence="1">
    <location>
        <begin position="1"/>
        <end position="24"/>
    </location>
</feature>
<accession>A0A8K0ESL3</accession>
<dbReference type="OrthoDB" id="6430388at2759"/>
<dbReference type="EMBL" id="OV696690">
    <property type="protein sequence ID" value="CAH1264509.1"/>
    <property type="molecule type" value="Genomic_DNA"/>
</dbReference>
<feature type="compositionally biased region" description="Basic and acidic residues" evidence="1">
    <location>
        <begin position="857"/>
        <end position="878"/>
    </location>
</feature>
<evidence type="ECO:0000313" key="2">
    <source>
        <dbReference type="EMBL" id="CAH1264509.1"/>
    </source>
</evidence>
<feature type="region of interest" description="Disordered" evidence="1">
    <location>
        <begin position="272"/>
        <end position="344"/>
    </location>
</feature>
<name>A0A8K0ESL3_BRALA</name>
<dbReference type="AlphaFoldDB" id="A0A8K0ESL3"/>
<feature type="compositionally biased region" description="Low complexity" evidence="1">
    <location>
        <begin position="316"/>
        <end position="334"/>
    </location>
</feature>
<evidence type="ECO:0000256" key="1">
    <source>
        <dbReference type="SAM" id="MobiDB-lite"/>
    </source>
</evidence>
<feature type="compositionally biased region" description="Low complexity" evidence="1">
    <location>
        <begin position="404"/>
        <end position="419"/>
    </location>
</feature>
<sequence length="1031" mass="113929">MLDITHHAPAGYSRSHQTEAHRTGGRIKSRLTATFCCIFSRFHRVWETFVKQKATLQDILCTMNWVGGARSRLRMKYEKKQQKDYFERKRYARQVKTVRPLSPGAAHRKGGISQDLLYLHTLNTAHSMDRKGCVSAPSSRQVNKVDLSKAGGSFPIRRQEDLELPNMSPDYSKTPSRIQLADSADSKPPCQHYQSYDDWLTSGKVGADTSDSEVHLFDQSARLRAAVANTSDREAQSHGTPFVPYTTPGPKALYKDPFRKFASSSSLVKFEEGPHTPDLRHDHDFDPEVAGIVNPPRTPGSSHKKRKLARIPSSGRSVRTPSTFSSSSQSSLGSPVGGDIKDKSHKEENHRPILLHQSAQSERPSLHNWLSSVSRDAEKSDTHPNNTTPSTTDQLLSLEKSNTHPDTTTPSTTDGDTLPAGKRRKLDFGEACSTNASQQRAAMTCSDNHAQPPVGRNLKFNTWDAVFREETRDKRFSIKPELPQTMKQNTDLTTEKTTSQKGYQATLQNLMSMPLTWANQQPTESRQKQEISAVVEEAFPAATQQFAPGSAPRTEEEFDTPTKEIAKRVCHEDRDAHQDEVSTPHIRDPFSPLSSQGSVCLSSGVESLSSLDLSEVSEVQELQTLEEALSDPPCTLMCVPKTAEEMTPNADTSGVEKDVSDCLQLLLTLVECGSFSRDVEDVKISPEAKTHDSPAACPTVTARQIPVQVGATEFVGSENTAVVESALCQSLDGPAKSPTTPLRCIPDQVGAAESVGSEDTLVVEAESCQVSTDEVPHFTEDEVLVKEVIDSIIRDAVDDEIPTEEEQDKTIHKEGTCEDVIATEQDDVKTDMSASPPPNESKQIERTLSDQQQQHKTVHEEETSEKQEIAEEHDDMKINESVSPLPNEPEEFKTEIREETTQKDQQTQTISKTEDTGIQTEASTTDCSKSETEMSIKDEQDTSGPLDKSSSRFDKSTQTPDQEGSVVGEESACEVDECELKARTVLDKVRGLPESCRGEKQLLTMLNDVEELIEKLESAHILQSLKEGTSA</sequence>
<protein>
    <submittedName>
        <fullName evidence="2">Hypp3004 protein</fullName>
    </submittedName>
</protein>
<dbReference type="PANTHER" id="PTHR35158:SF1">
    <property type="entry name" value="CDNA SEQUENCE CN725425"/>
    <property type="match status" value="1"/>
</dbReference>
<dbReference type="PANTHER" id="PTHR35158">
    <property type="entry name" value="CDNA SEQUENCE CN725425"/>
    <property type="match status" value="1"/>
</dbReference>
<feature type="compositionally biased region" description="Acidic residues" evidence="1">
    <location>
        <begin position="797"/>
        <end position="807"/>
    </location>
</feature>
<feature type="compositionally biased region" description="Basic and acidic residues" evidence="1">
    <location>
        <begin position="272"/>
        <end position="286"/>
    </location>
</feature>
<feature type="compositionally biased region" description="Basic and acidic residues" evidence="1">
    <location>
        <begin position="928"/>
        <end position="940"/>
    </location>
</feature>
<proteinExistence type="predicted"/>
<feature type="compositionally biased region" description="Polar residues" evidence="1">
    <location>
        <begin position="383"/>
        <end position="395"/>
    </location>
</feature>
<feature type="region of interest" description="Disordered" evidence="1">
    <location>
        <begin position="373"/>
        <end position="422"/>
    </location>
</feature>
<feature type="region of interest" description="Disordered" evidence="1">
    <location>
        <begin position="796"/>
        <end position="973"/>
    </location>
</feature>
<dbReference type="InterPro" id="IPR027883">
    <property type="entry name" value="Redic1-like"/>
</dbReference>
<organism evidence="2 3">
    <name type="scientific">Branchiostoma lanceolatum</name>
    <name type="common">Common lancelet</name>
    <name type="synonym">Amphioxus lanceolatum</name>
    <dbReference type="NCBI Taxonomy" id="7740"/>
    <lineage>
        <taxon>Eukaryota</taxon>
        <taxon>Metazoa</taxon>
        <taxon>Chordata</taxon>
        <taxon>Cephalochordata</taxon>
        <taxon>Leptocardii</taxon>
        <taxon>Amphioxiformes</taxon>
        <taxon>Branchiostomatidae</taxon>
        <taxon>Branchiostoma</taxon>
    </lineage>
</organism>
<evidence type="ECO:0000313" key="3">
    <source>
        <dbReference type="Proteomes" id="UP000838412"/>
    </source>
</evidence>
<keyword evidence="3" id="KW-1185">Reference proteome</keyword>
<gene>
    <name evidence="2" type="primary">Hypp3004</name>
    <name evidence="2" type="ORF">BLAG_LOCUS18857</name>
</gene>
<feature type="compositionally biased region" description="Basic and acidic residues" evidence="1">
    <location>
        <begin position="890"/>
        <end position="902"/>
    </location>
</feature>
<dbReference type="Proteomes" id="UP000838412">
    <property type="component" value="Chromosome 5"/>
</dbReference>
<reference evidence="2" key="1">
    <citation type="submission" date="2022-01" db="EMBL/GenBank/DDBJ databases">
        <authorList>
            <person name="Braso-Vives M."/>
        </authorList>
    </citation>
    <scope>NUCLEOTIDE SEQUENCE</scope>
</reference>